<reference evidence="1" key="1">
    <citation type="submission" date="2022-03" db="EMBL/GenBank/DDBJ databases">
        <title>Genomic analyses of argali, domestic sheep and their hybrids provide insights into chromosomal evolution, heterosis and genetic basis of agronomic traits.</title>
        <authorList>
            <person name="Li M."/>
        </authorList>
    </citation>
    <scope>NUCLEOTIDE SEQUENCE</scope>
    <source>
        <strain evidence="1">F1 hybrid</strain>
    </source>
</reference>
<name>A0ACB9V6G6_9CETA</name>
<sequence>MKIILDLLLLLLIIVYSYLESLLKVFIPRRRKSVAGEIVLITGAGHGIGRQTAYEFAQRKSRLVLWDINKHGVEETAAECRKLGATTHVFVVDCSNREEIYSSVDQVKKEVGDVTIVVNNAGAIYPADLLSTKDEEITKTFEVNILGHFWHSQGQQMFKHENLRDKMDLGQTRQYELNPTVNSSLQHKPH</sequence>
<evidence type="ECO:0000313" key="1">
    <source>
        <dbReference type="EMBL" id="KAI4585497.1"/>
    </source>
</evidence>
<protein>
    <submittedName>
        <fullName evidence="1">Uncharacterized protein</fullName>
    </submittedName>
</protein>
<comment type="caution">
    <text evidence="1">The sequence shown here is derived from an EMBL/GenBank/DDBJ whole genome shotgun (WGS) entry which is preliminary data.</text>
</comment>
<evidence type="ECO:0000313" key="2">
    <source>
        <dbReference type="Proteomes" id="UP001057279"/>
    </source>
</evidence>
<organism evidence="1 2">
    <name type="scientific">Ovis ammon polii x Ovis aries</name>
    <dbReference type="NCBI Taxonomy" id="2918886"/>
    <lineage>
        <taxon>Eukaryota</taxon>
        <taxon>Metazoa</taxon>
        <taxon>Chordata</taxon>
        <taxon>Craniata</taxon>
        <taxon>Vertebrata</taxon>
        <taxon>Euteleostomi</taxon>
        <taxon>Mammalia</taxon>
        <taxon>Eutheria</taxon>
        <taxon>Laurasiatheria</taxon>
        <taxon>Artiodactyla</taxon>
        <taxon>Ruminantia</taxon>
        <taxon>Pecora</taxon>
        <taxon>Bovidae</taxon>
        <taxon>Caprinae</taxon>
        <taxon>Ovis</taxon>
    </lineage>
</organism>
<dbReference type="EMBL" id="CM043029">
    <property type="protein sequence ID" value="KAI4585497.1"/>
    <property type="molecule type" value="Genomic_DNA"/>
</dbReference>
<accession>A0ACB9V6G6</accession>
<gene>
    <name evidence="1" type="ORF">MJG53_005731</name>
</gene>
<keyword evidence="2" id="KW-1185">Reference proteome</keyword>
<dbReference type="Proteomes" id="UP001057279">
    <property type="component" value="Linkage Group LG04"/>
</dbReference>
<proteinExistence type="predicted"/>